<dbReference type="InterPro" id="IPR034628">
    <property type="entry name" value="MEX1/MEX1-like"/>
</dbReference>
<feature type="transmembrane region" description="Helical" evidence="1">
    <location>
        <begin position="249"/>
        <end position="268"/>
    </location>
</feature>
<dbReference type="EnsemblPlants" id="Ma01_t08940.2">
    <property type="protein sequence ID" value="Ma01_p08940.2"/>
    <property type="gene ID" value="Ma01_g08940"/>
</dbReference>
<feature type="transmembrane region" description="Helical" evidence="1">
    <location>
        <begin position="102"/>
        <end position="126"/>
    </location>
</feature>
<sequence length="378" mass="41855">MTSPPPASLSAAPLRFHLLASTIQLSFPPKCRPVAARNLSIRRRFRSSCAFASHSPPPSAASQRWDTLTARFAGASNLPFLLIQLPQILLNYRNLVYGNKAALLAVPWLGMLTGLLGNMTLLSYFAKKKEVEAIVVQTLGVVSIYVVLGQLAMAEAMSLPYFAAISVLVVSGLVLNFVNYFGWLHEGLWQLWEDFITVAGISVLPQVMWSTFVPFIPKSILPGTICCIIAVGAIILARLGKLSDRMVKFIRSISGWTATLLFMWMPIAQMWTTYLNPDNIKGLSAFTILLGMIGNGLMIPRALFIRDLMWFTGASWASFLHGWGNLACMYYFKSISWKFFLGATLSLFVWTGIALWRDTKAYGYSSPMISLQELVSGT</sequence>
<dbReference type="AlphaFoldDB" id="A0A804HRX7"/>
<feature type="transmembrane region" description="Helical" evidence="1">
    <location>
        <begin position="219"/>
        <end position="237"/>
    </location>
</feature>
<evidence type="ECO:0000256" key="1">
    <source>
        <dbReference type="SAM" id="Phobius"/>
    </source>
</evidence>
<keyword evidence="1" id="KW-1133">Transmembrane helix</keyword>
<protein>
    <recommendedName>
        <fullName evidence="4">Maltose excess protein 1-like, chloroplastic</fullName>
    </recommendedName>
</protein>
<dbReference type="PANTHER" id="PTHR34809:SF1">
    <property type="entry name" value="MALTOSE EXCESS PROTEIN 1, CHLOROPLASTIC-RELATED"/>
    <property type="match status" value="1"/>
</dbReference>
<dbReference type="GeneID" id="103984830"/>
<dbReference type="OrthoDB" id="8048523at2759"/>
<reference evidence="2" key="1">
    <citation type="submission" date="2021-05" db="UniProtKB">
        <authorList>
            <consortium name="EnsemblPlants"/>
        </authorList>
    </citation>
    <scope>IDENTIFICATION</scope>
    <source>
        <strain evidence="2">subsp. malaccensis</strain>
    </source>
</reference>
<feature type="transmembrane region" description="Helical" evidence="1">
    <location>
        <begin position="159"/>
        <end position="183"/>
    </location>
</feature>
<feature type="transmembrane region" description="Helical" evidence="1">
    <location>
        <begin position="133"/>
        <end position="153"/>
    </location>
</feature>
<feature type="transmembrane region" description="Helical" evidence="1">
    <location>
        <begin position="195"/>
        <end position="213"/>
    </location>
</feature>
<evidence type="ECO:0000313" key="2">
    <source>
        <dbReference type="EnsemblPlants" id="Ma01_p08940.2"/>
    </source>
</evidence>
<feature type="transmembrane region" description="Helical" evidence="1">
    <location>
        <begin position="280"/>
        <end position="298"/>
    </location>
</feature>
<evidence type="ECO:0008006" key="4">
    <source>
        <dbReference type="Google" id="ProtNLM"/>
    </source>
</evidence>
<dbReference type="Proteomes" id="UP000012960">
    <property type="component" value="Unplaced"/>
</dbReference>
<evidence type="ECO:0000313" key="3">
    <source>
        <dbReference type="Proteomes" id="UP000012960"/>
    </source>
</evidence>
<accession>A0A804HRX7</accession>
<keyword evidence="3" id="KW-1185">Reference proteome</keyword>
<keyword evidence="1" id="KW-0472">Membrane</keyword>
<dbReference type="KEGG" id="mus:103984830"/>
<keyword evidence="1" id="KW-0812">Transmembrane</keyword>
<dbReference type="PANTHER" id="PTHR34809">
    <property type="entry name" value="MALTOSE EXCESS PROTEIN 1, CHLOROPLASTIC-RELATED"/>
    <property type="match status" value="1"/>
</dbReference>
<proteinExistence type="predicted"/>
<name>A0A804HRX7_MUSAM</name>
<organism evidence="2 3">
    <name type="scientific">Musa acuminata subsp. malaccensis</name>
    <name type="common">Wild banana</name>
    <name type="synonym">Musa malaccensis</name>
    <dbReference type="NCBI Taxonomy" id="214687"/>
    <lineage>
        <taxon>Eukaryota</taxon>
        <taxon>Viridiplantae</taxon>
        <taxon>Streptophyta</taxon>
        <taxon>Embryophyta</taxon>
        <taxon>Tracheophyta</taxon>
        <taxon>Spermatophyta</taxon>
        <taxon>Magnoliopsida</taxon>
        <taxon>Liliopsida</taxon>
        <taxon>Zingiberales</taxon>
        <taxon>Musaceae</taxon>
        <taxon>Musa</taxon>
    </lineage>
</organism>
<feature type="transmembrane region" description="Helical" evidence="1">
    <location>
        <begin position="338"/>
        <end position="356"/>
    </location>
</feature>
<dbReference type="Gramene" id="Ma01_t08940.2">
    <property type="protein sequence ID" value="Ma01_p08940.2"/>
    <property type="gene ID" value="Ma01_g08940"/>
</dbReference>